<evidence type="ECO:0000313" key="1">
    <source>
        <dbReference type="EMBL" id="SFV58215.1"/>
    </source>
</evidence>
<proteinExistence type="predicted"/>
<protein>
    <submittedName>
        <fullName evidence="1">Uncharacterized protein</fullName>
    </submittedName>
</protein>
<reference evidence="1" key="1">
    <citation type="submission" date="2016-10" db="EMBL/GenBank/DDBJ databases">
        <authorList>
            <person name="de Groot N.N."/>
        </authorList>
    </citation>
    <scope>NUCLEOTIDE SEQUENCE</scope>
</reference>
<name>A0A1W1BXJ7_9ZZZZ</name>
<gene>
    <name evidence="1" type="ORF">MNB_SM-7-1314</name>
</gene>
<organism evidence="1">
    <name type="scientific">hydrothermal vent metagenome</name>
    <dbReference type="NCBI Taxonomy" id="652676"/>
    <lineage>
        <taxon>unclassified sequences</taxon>
        <taxon>metagenomes</taxon>
        <taxon>ecological metagenomes</taxon>
    </lineage>
</organism>
<accession>A0A1W1BXJ7</accession>
<dbReference type="EMBL" id="FPHB01000042">
    <property type="protein sequence ID" value="SFV58215.1"/>
    <property type="molecule type" value="Genomic_DNA"/>
</dbReference>
<sequence>MAVNQDMYDTLVQYFNDNTTEFETAVTNALQSFFMNNPQEFKDAISSSMQDYFDANPIDIDFVNSTSFDNACQTSLDNYFSNNPLSVDLSSVEKDLNDAKNMISAVKSKVNENLDVQLSIVKGSVNASKSVLDKVDSYLRENLDLKLSDVGKYFVKIVYDEDAKKIYTLKEIFDSVKKGCDLSQVTYTVDGSSVDLSQVSYSVDIDKLDLSPIKDGVVETISSSVSEFLSNFSLNGANGALYPDGTTVYVDGDMRPFTVVGSQILTTIGGQADYFYRLRDADGREMLTVQDNLSLDLSEGA</sequence>
<dbReference type="AlphaFoldDB" id="A0A1W1BXJ7"/>